<dbReference type="Gene3D" id="3.30.70.270">
    <property type="match status" value="1"/>
</dbReference>
<dbReference type="GO" id="GO:0008233">
    <property type="term" value="F:peptidase activity"/>
    <property type="evidence" value="ECO:0007669"/>
    <property type="project" value="UniProtKB-KW"/>
</dbReference>
<evidence type="ECO:0000256" key="1">
    <source>
        <dbReference type="ARBA" id="ARBA00022670"/>
    </source>
</evidence>
<dbReference type="GO" id="GO:0006508">
    <property type="term" value="P:proteolysis"/>
    <property type="evidence" value="ECO:0007669"/>
    <property type="project" value="UniProtKB-KW"/>
</dbReference>
<reference evidence="10 11" key="1">
    <citation type="journal article" date="2024" name="bioRxiv">
        <title>A reference genome for Trichogramma kaykai: A tiny desert-dwelling parasitoid wasp with competing sex-ratio distorters.</title>
        <authorList>
            <person name="Culotta J."/>
            <person name="Lindsey A.R."/>
        </authorList>
    </citation>
    <scope>NUCLEOTIDE SEQUENCE [LARGE SCALE GENOMIC DNA]</scope>
    <source>
        <strain evidence="10 11">KSX58</strain>
    </source>
</reference>
<keyword evidence="4" id="KW-0540">Nuclease</keyword>
<sequence>MRENKAVIFYHYNAMAINSNVLNPIPFINNDHENISSDKNTRGYTHIRAKRESRQRNNPKDIPLIPQLEKYQAPSQINSFKDIQADRNFVLECDQMTVISPHELNSDPKPSIFKIPGRCRQVVKINLIHTTLREGYLPRIPTNPNIIIGECVVTNQNDSFQVLALNTSYEDVEVKIPSQKIVEYNCLSDIFGSSSEEEANPTLRLEDRIEKMLQILDTKHLNEEEQQHVRSLVTEYPDRFILPGDPLPCTNLVEHEIPTTDNIPINTKQYGPPPIHKKVAQEDVEKKLRDGIIEPSNSPMNSPMRIVPKKTAPGQPQKWRAVIDFRKLNEKTIGDAYPLPNVADILDQLGGLTYFSTFDLASGFHQIPVKETDRWKTAFSTLQGHYQYIRMPMGLKSAPSTFQRLMDNVLRGLQDV</sequence>
<dbReference type="Gene3D" id="3.10.10.10">
    <property type="entry name" value="HIV Type 1 Reverse Transcriptase, subunit A, domain 1"/>
    <property type="match status" value="1"/>
</dbReference>
<dbReference type="AlphaFoldDB" id="A0ABD2W550"/>
<dbReference type="FunFam" id="3.10.10.10:FF:000007">
    <property type="entry name" value="Retrovirus-related Pol polyprotein from transposon 17.6-like Protein"/>
    <property type="match status" value="1"/>
</dbReference>
<evidence type="ECO:0000256" key="2">
    <source>
        <dbReference type="ARBA" id="ARBA00022679"/>
    </source>
</evidence>
<feature type="region of interest" description="Disordered" evidence="8">
    <location>
        <begin position="292"/>
        <end position="313"/>
    </location>
</feature>
<proteinExistence type="predicted"/>
<dbReference type="InterPro" id="IPR053134">
    <property type="entry name" value="RNA-dir_DNA_polymerase"/>
</dbReference>
<dbReference type="PANTHER" id="PTHR24559">
    <property type="entry name" value="TRANSPOSON TY3-I GAG-POL POLYPROTEIN"/>
    <property type="match status" value="1"/>
</dbReference>
<keyword evidence="6" id="KW-0378">Hydrolase</keyword>
<dbReference type="InterPro" id="IPR000477">
    <property type="entry name" value="RT_dom"/>
</dbReference>
<keyword evidence="5" id="KW-0255">Endonuclease</keyword>
<keyword evidence="11" id="KW-1185">Reference proteome</keyword>
<dbReference type="PANTHER" id="PTHR24559:SF435">
    <property type="entry name" value="RIBONUCLEASE H"/>
    <property type="match status" value="1"/>
</dbReference>
<evidence type="ECO:0000256" key="3">
    <source>
        <dbReference type="ARBA" id="ARBA00022695"/>
    </source>
</evidence>
<keyword evidence="3" id="KW-0548">Nucleotidyltransferase</keyword>
<organism evidence="10 11">
    <name type="scientific">Trichogramma kaykai</name>
    <dbReference type="NCBI Taxonomy" id="54128"/>
    <lineage>
        <taxon>Eukaryota</taxon>
        <taxon>Metazoa</taxon>
        <taxon>Ecdysozoa</taxon>
        <taxon>Arthropoda</taxon>
        <taxon>Hexapoda</taxon>
        <taxon>Insecta</taxon>
        <taxon>Pterygota</taxon>
        <taxon>Neoptera</taxon>
        <taxon>Endopterygota</taxon>
        <taxon>Hymenoptera</taxon>
        <taxon>Apocrita</taxon>
        <taxon>Proctotrupomorpha</taxon>
        <taxon>Chalcidoidea</taxon>
        <taxon>Trichogrammatidae</taxon>
        <taxon>Trichogramma</taxon>
    </lineage>
</organism>
<evidence type="ECO:0000256" key="6">
    <source>
        <dbReference type="ARBA" id="ARBA00022801"/>
    </source>
</evidence>
<evidence type="ECO:0000256" key="4">
    <source>
        <dbReference type="ARBA" id="ARBA00022722"/>
    </source>
</evidence>
<dbReference type="GO" id="GO:0003964">
    <property type="term" value="F:RNA-directed DNA polymerase activity"/>
    <property type="evidence" value="ECO:0007669"/>
    <property type="project" value="UniProtKB-KW"/>
</dbReference>
<gene>
    <name evidence="10" type="ORF">TKK_017069</name>
</gene>
<feature type="domain" description="Reverse transcriptase" evidence="9">
    <location>
        <begin position="288"/>
        <end position="416"/>
    </location>
</feature>
<dbReference type="InterPro" id="IPR043502">
    <property type="entry name" value="DNA/RNA_pol_sf"/>
</dbReference>
<evidence type="ECO:0000313" key="11">
    <source>
        <dbReference type="Proteomes" id="UP001627154"/>
    </source>
</evidence>
<evidence type="ECO:0000256" key="7">
    <source>
        <dbReference type="ARBA" id="ARBA00022918"/>
    </source>
</evidence>
<keyword evidence="2" id="KW-0808">Transferase</keyword>
<protein>
    <recommendedName>
        <fullName evidence="9">Reverse transcriptase domain-containing protein</fullName>
    </recommendedName>
</protein>
<evidence type="ECO:0000256" key="8">
    <source>
        <dbReference type="SAM" id="MobiDB-lite"/>
    </source>
</evidence>
<keyword evidence="7" id="KW-0695">RNA-directed DNA polymerase</keyword>
<comment type="caution">
    <text evidence="10">The sequence shown here is derived from an EMBL/GenBank/DDBJ whole genome shotgun (WGS) entry which is preliminary data.</text>
</comment>
<evidence type="ECO:0000259" key="9">
    <source>
        <dbReference type="PROSITE" id="PS50878"/>
    </source>
</evidence>
<dbReference type="PROSITE" id="PS50878">
    <property type="entry name" value="RT_POL"/>
    <property type="match status" value="1"/>
</dbReference>
<dbReference type="EMBL" id="JBJJXI010000136">
    <property type="protein sequence ID" value="KAL3387996.1"/>
    <property type="molecule type" value="Genomic_DNA"/>
</dbReference>
<evidence type="ECO:0000256" key="5">
    <source>
        <dbReference type="ARBA" id="ARBA00022759"/>
    </source>
</evidence>
<dbReference type="CDD" id="cd01647">
    <property type="entry name" value="RT_LTR"/>
    <property type="match status" value="1"/>
</dbReference>
<dbReference type="Proteomes" id="UP001627154">
    <property type="component" value="Unassembled WGS sequence"/>
</dbReference>
<dbReference type="GO" id="GO:0004519">
    <property type="term" value="F:endonuclease activity"/>
    <property type="evidence" value="ECO:0007669"/>
    <property type="project" value="UniProtKB-KW"/>
</dbReference>
<dbReference type="InterPro" id="IPR043128">
    <property type="entry name" value="Rev_trsase/Diguanyl_cyclase"/>
</dbReference>
<name>A0ABD2W550_9HYME</name>
<dbReference type="Pfam" id="PF00078">
    <property type="entry name" value="RVT_1"/>
    <property type="match status" value="1"/>
</dbReference>
<evidence type="ECO:0000313" key="10">
    <source>
        <dbReference type="EMBL" id="KAL3387996.1"/>
    </source>
</evidence>
<accession>A0ABD2W550</accession>
<keyword evidence="1" id="KW-0645">Protease</keyword>
<dbReference type="SUPFAM" id="SSF56672">
    <property type="entry name" value="DNA/RNA polymerases"/>
    <property type="match status" value="1"/>
</dbReference>